<reference evidence="2" key="1">
    <citation type="journal article" date="2023" name="Mol. Phylogenet. Evol.">
        <title>Genome-scale phylogeny and comparative genomics of the fungal order Sordariales.</title>
        <authorList>
            <person name="Hensen N."/>
            <person name="Bonometti L."/>
            <person name="Westerberg I."/>
            <person name="Brannstrom I.O."/>
            <person name="Guillou S."/>
            <person name="Cros-Aarteil S."/>
            <person name="Calhoun S."/>
            <person name="Haridas S."/>
            <person name="Kuo A."/>
            <person name="Mondo S."/>
            <person name="Pangilinan J."/>
            <person name="Riley R."/>
            <person name="LaButti K."/>
            <person name="Andreopoulos B."/>
            <person name="Lipzen A."/>
            <person name="Chen C."/>
            <person name="Yan M."/>
            <person name="Daum C."/>
            <person name="Ng V."/>
            <person name="Clum A."/>
            <person name="Steindorff A."/>
            <person name="Ohm R.A."/>
            <person name="Martin F."/>
            <person name="Silar P."/>
            <person name="Natvig D.O."/>
            <person name="Lalanne C."/>
            <person name="Gautier V."/>
            <person name="Ament-Velasquez S.L."/>
            <person name="Kruys A."/>
            <person name="Hutchinson M.I."/>
            <person name="Powell A.J."/>
            <person name="Barry K."/>
            <person name="Miller A.N."/>
            <person name="Grigoriev I.V."/>
            <person name="Debuchy R."/>
            <person name="Gladieux P."/>
            <person name="Hiltunen Thoren M."/>
            <person name="Johannesson H."/>
        </authorList>
    </citation>
    <scope>NUCLEOTIDE SEQUENCE</scope>
    <source>
        <strain evidence="2">CBS 990.96</strain>
    </source>
</reference>
<comment type="caution">
    <text evidence="2">The sequence shown here is derived from an EMBL/GenBank/DDBJ whole genome shotgun (WGS) entry which is preliminary data.</text>
</comment>
<reference evidence="2" key="2">
    <citation type="submission" date="2023-05" db="EMBL/GenBank/DDBJ databases">
        <authorList>
            <consortium name="Lawrence Berkeley National Laboratory"/>
            <person name="Steindorff A."/>
            <person name="Hensen N."/>
            <person name="Bonometti L."/>
            <person name="Westerberg I."/>
            <person name="Brannstrom I.O."/>
            <person name="Guillou S."/>
            <person name="Cros-Aarteil S."/>
            <person name="Calhoun S."/>
            <person name="Haridas S."/>
            <person name="Kuo A."/>
            <person name="Mondo S."/>
            <person name="Pangilinan J."/>
            <person name="Riley R."/>
            <person name="Labutti K."/>
            <person name="Andreopoulos B."/>
            <person name="Lipzen A."/>
            <person name="Chen C."/>
            <person name="Yanf M."/>
            <person name="Daum C."/>
            <person name="Ng V."/>
            <person name="Clum A."/>
            <person name="Ohm R."/>
            <person name="Martin F."/>
            <person name="Silar P."/>
            <person name="Natvig D."/>
            <person name="Lalanne C."/>
            <person name="Gautier V."/>
            <person name="Ament-Velasquez S.L."/>
            <person name="Kruys A."/>
            <person name="Hutchinson M.I."/>
            <person name="Powell A.J."/>
            <person name="Barry K."/>
            <person name="Miller A.N."/>
            <person name="Grigoriev I.V."/>
            <person name="Debuchy R."/>
            <person name="Gladieux P."/>
            <person name="Thoren M.H."/>
            <person name="Johannesson H."/>
        </authorList>
    </citation>
    <scope>NUCLEOTIDE SEQUENCE</scope>
    <source>
        <strain evidence="2">CBS 990.96</strain>
    </source>
</reference>
<evidence type="ECO:0000313" key="3">
    <source>
        <dbReference type="Proteomes" id="UP001301958"/>
    </source>
</evidence>
<evidence type="ECO:0000313" key="2">
    <source>
        <dbReference type="EMBL" id="KAK4228874.1"/>
    </source>
</evidence>
<feature type="compositionally biased region" description="Low complexity" evidence="1">
    <location>
        <begin position="43"/>
        <end position="54"/>
    </location>
</feature>
<accession>A0AAN7H5X6</accession>
<keyword evidence="3" id="KW-1185">Reference proteome</keyword>
<gene>
    <name evidence="2" type="ORF">QBC38DRAFT_474107</name>
</gene>
<organism evidence="2 3">
    <name type="scientific">Podospora fimiseda</name>
    <dbReference type="NCBI Taxonomy" id="252190"/>
    <lineage>
        <taxon>Eukaryota</taxon>
        <taxon>Fungi</taxon>
        <taxon>Dikarya</taxon>
        <taxon>Ascomycota</taxon>
        <taxon>Pezizomycotina</taxon>
        <taxon>Sordariomycetes</taxon>
        <taxon>Sordariomycetidae</taxon>
        <taxon>Sordariales</taxon>
        <taxon>Podosporaceae</taxon>
        <taxon>Podospora</taxon>
    </lineage>
</organism>
<protein>
    <submittedName>
        <fullName evidence="2">Uncharacterized protein</fullName>
    </submittedName>
</protein>
<dbReference type="Proteomes" id="UP001301958">
    <property type="component" value="Unassembled WGS sequence"/>
</dbReference>
<dbReference type="AlphaFoldDB" id="A0AAN7H5X6"/>
<dbReference type="EMBL" id="MU865314">
    <property type="protein sequence ID" value="KAK4228874.1"/>
    <property type="molecule type" value="Genomic_DNA"/>
</dbReference>
<name>A0AAN7H5X6_9PEZI</name>
<sequence length="81" mass="9305">MRCFSLRFFLHLSNADGAKIKMPSCLTLKLREEHKARKAQENSTPTSSQSHFSSFDNFVPDDRTPFQDEFTRLASSHVTRA</sequence>
<proteinExistence type="predicted"/>
<feature type="region of interest" description="Disordered" evidence="1">
    <location>
        <begin position="34"/>
        <end position="54"/>
    </location>
</feature>
<evidence type="ECO:0000256" key="1">
    <source>
        <dbReference type="SAM" id="MobiDB-lite"/>
    </source>
</evidence>